<evidence type="ECO:0000256" key="2">
    <source>
        <dbReference type="ARBA" id="ARBA00023125"/>
    </source>
</evidence>
<name>A0A382FSX4_9ZZZZ</name>
<organism evidence="5">
    <name type="scientific">marine metagenome</name>
    <dbReference type="NCBI Taxonomy" id="408172"/>
    <lineage>
        <taxon>unclassified sequences</taxon>
        <taxon>metagenomes</taxon>
        <taxon>ecological metagenomes</taxon>
    </lineage>
</organism>
<evidence type="ECO:0000256" key="3">
    <source>
        <dbReference type="SAM" id="Coils"/>
    </source>
</evidence>
<evidence type="ECO:0000313" key="5">
    <source>
        <dbReference type="EMBL" id="SVB65333.1"/>
    </source>
</evidence>
<dbReference type="Gene3D" id="3.40.50.300">
    <property type="entry name" value="P-loop containing nucleotide triphosphate hydrolases"/>
    <property type="match status" value="1"/>
</dbReference>
<dbReference type="AlphaFoldDB" id="A0A382FSX4"/>
<dbReference type="PANTHER" id="PTHR42963">
    <property type="entry name" value="CHROMOSOME PARTITION PROTEIN MUKB"/>
    <property type="match status" value="1"/>
</dbReference>
<dbReference type="InterPro" id="IPR003395">
    <property type="entry name" value="RecF/RecN/SMC_N"/>
</dbReference>
<evidence type="ECO:0000256" key="1">
    <source>
        <dbReference type="ARBA" id="ARBA00022490"/>
    </source>
</evidence>
<feature type="coiled-coil region" evidence="3">
    <location>
        <begin position="185"/>
        <end position="219"/>
    </location>
</feature>
<accession>A0A382FSX4</accession>
<dbReference type="Pfam" id="PF02463">
    <property type="entry name" value="SMC_N"/>
    <property type="match status" value="1"/>
</dbReference>
<dbReference type="PANTHER" id="PTHR42963:SF1">
    <property type="entry name" value="DUF4476 DOMAIN-CONTAINING PROTEIN"/>
    <property type="match status" value="1"/>
</dbReference>
<dbReference type="GO" id="GO:0003677">
    <property type="term" value="F:DNA binding"/>
    <property type="evidence" value="ECO:0007669"/>
    <property type="project" value="UniProtKB-KW"/>
</dbReference>
<evidence type="ECO:0000259" key="4">
    <source>
        <dbReference type="Pfam" id="PF02463"/>
    </source>
</evidence>
<dbReference type="InterPro" id="IPR050308">
    <property type="entry name" value="MukB/SMC"/>
</dbReference>
<sequence>MKNLELEGFKSFVDSTNLEFKNGCFTAIVGPNGCGKSNVSDAIRWVIGEQRSKTLRSTRITDLIFNGSSSRKPVNRAEISLTLANVPSGIRIAGVPNSSEDVKVTRCYHRSGESEFYINQIPCRLKDITDFLLDAGISPKVLTIIEQGHIQDIITSKPEERRVLIEEAAGILKFKHRKNEAIRKLDSSRQNLERVADIVQELARQVESLKRQAAKAERYKKYKSEIKQLSLKLFA</sequence>
<reference evidence="5" key="1">
    <citation type="submission" date="2018-05" db="EMBL/GenBank/DDBJ databases">
        <authorList>
            <person name="Lanie J.A."/>
            <person name="Ng W.-L."/>
            <person name="Kazmierczak K.M."/>
            <person name="Andrzejewski T.M."/>
            <person name="Davidsen T.M."/>
            <person name="Wayne K.J."/>
            <person name="Tettelin H."/>
            <person name="Glass J.I."/>
            <person name="Rusch D."/>
            <person name="Podicherti R."/>
            <person name="Tsui H.-C.T."/>
            <person name="Winkler M.E."/>
        </authorList>
    </citation>
    <scope>NUCLEOTIDE SEQUENCE</scope>
</reference>
<keyword evidence="1" id="KW-0963">Cytoplasm</keyword>
<keyword evidence="3" id="KW-0175">Coiled coil</keyword>
<feature type="domain" description="RecF/RecN/SMC N-terminal" evidence="4">
    <location>
        <begin position="2"/>
        <end position="142"/>
    </location>
</feature>
<gene>
    <name evidence="5" type="ORF">METZ01_LOCUS218187</name>
</gene>
<dbReference type="EMBL" id="UINC01051320">
    <property type="protein sequence ID" value="SVB65333.1"/>
    <property type="molecule type" value="Genomic_DNA"/>
</dbReference>
<proteinExistence type="predicted"/>
<keyword evidence="2" id="KW-0238">DNA-binding</keyword>
<dbReference type="SUPFAM" id="SSF52540">
    <property type="entry name" value="P-loop containing nucleoside triphosphate hydrolases"/>
    <property type="match status" value="1"/>
</dbReference>
<dbReference type="InterPro" id="IPR027417">
    <property type="entry name" value="P-loop_NTPase"/>
</dbReference>
<feature type="non-terminal residue" evidence="5">
    <location>
        <position position="235"/>
    </location>
</feature>
<protein>
    <recommendedName>
        <fullName evidence="4">RecF/RecN/SMC N-terminal domain-containing protein</fullName>
    </recommendedName>
</protein>
<dbReference type="GO" id="GO:0005737">
    <property type="term" value="C:cytoplasm"/>
    <property type="evidence" value="ECO:0007669"/>
    <property type="project" value="TreeGrafter"/>
</dbReference>